<feature type="compositionally biased region" description="Basic and acidic residues" evidence="1">
    <location>
        <begin position="112"/>
        <end position="123"/>
    </location>
</feature>
<reference evidence="2" key="1">
    <citation type="journal article" date="2017" name="Gigascience">
        <title>The genome draft of coconut (Cocos nucifera).</title>
        <authorList>
            <person name="Xiao Y."/>
            <person name="Xu P."/>
            <person name="Fan H."/>
            <person name="Baudouin L."/>
            <person name="Xia W."/>
            <person name="Bocs S."/>
            <person name="Xu J."/>
            <person name="Li Q."/>
            <person name="Guo A."/>
            <person name="Zhou L."/>
            <person name="Li J."/>
            <person name="Wu Y."/>
            <person name="Ma Z."/>
            <person name="Armero A."/>
            <person name="Issali A.E."/>
            <person name="Liu N."/>
            <person name="Peng M."/>
            <person name="Yang Y."/>
        </authorList>
    </citation>
    <scope>NUCLEOTIDE SEQUENCE</scope>
    <source>
        <tissue evidence="2">Spear leaf of Hainan Tall coconut</tissue>
    </source>
</reference>
<protein>
    <submittedName>
        <fullName evidence="2">Uncharacterized protein</fullName>
    </submittedName>
</protein>
<dbReference type="EMBL" id="CM017876">
    <property type="protein sequence ID" value="KAG1342755.1"/>
    <property type="molecule type" value="Genomic_DNA"/>
</dbReference>
<name>A0A8K0IAM0_COCNU</name>
<keyword evidence="3" id="KW-1185">Reference proteome</keyword>
<dbReference type="PANTHER" id="PTHR33917:SF2">
    <property type="entry name" value="PROTEIN EXECUTER 2, CHLOROPLASTIC"/>
    <property type="match status" value="1"/>
</dbReference>
<feature type="compositionally biased region" description="Basic and acidic residues" evidence="1">
    <location>
        <begin position="38"/>
        <end position="52"/>
    </location>
</feature>
<reference evidence="2" key="2">
    <citation type="submission" date="2019-07" db="EMBL/GenBank/DDBJ databases">
        <authorList>
            <person name="Yang Y."/>
            <person name="Bocs S."/>
            <person name="Baudouin L."/>
        </authorList>
    </citation>
    <scope>NUCLEOTIDE SEQUENCE</scope>
    <source>
        <tissue evidence="2">Spear leaf of Hainan Tall coconut</tissue>
    </source>
</reference>
<feature type="region of interest" description="Disordered" evidence="1">
    <location>
        <begin position="1"/>
        <end position="70"/>
    </location>
</feature>
<organism evidence="2 3">
    <name type="scientific">Cocos nucifera</name>
    <name type="common">Coconut palm</name>
    <dbReference type="NCBI Taxonomy" id="13894"/>
    <lineage>
        <taxon>Eukaryota</taxon>
        <taxon>Viridiplantae</taxon>
        <taxon>Streptophyta</taxon>
        <taxon>Embryophyta</taxon>
        <taxon>Tracheophyta</taxon>
        <taxon>Spermatophyta</taxon>
        <taxon>Magnoliopsida</taxon>
        <taxon>Liliopsida</taxon>
        <taxon>Arecaceae</taxon>
        <taxon>Arecoideae</taxon>
        <taxon>Cocoseae</taxon>
        <taxon>Attaleinae</taxon>
        <taxon>Cocos</taxon>
    </lineage>
</organism>
<dbReference type="OrthoDB" id="722566at2759"/>
<feature type="region of interest" description="Disordered" evidence="1">
    <location>
        <begin position="90"/>
        <end position="125"/>
    </location>
</feature>
<dbReference type="InterPro" id="IPR044680">
    <property type="entry name" value="EX1/2"/>
</dbReference>
<dbReference type="Proteomes" id="UP000797356">
    <property type="component" value="Chromosome 5"/>
</dbReference>
<sequence length="355" mass="38546">MNGNSILSPSSLWKTPEGSAVSASENSSMEGNPLNDAAEEKGNENATEKSSDDATENGGEDLSAKDSGEKGIKNIKNFLKERIPGFKVNVFNVTGPKDPESSEQLVQEDEEKTTSIDDLKDETSNLDSIQREALPVGGGADSEGSKNTTVKLYIGGVLHNKEDALSKSYIRVPAEIKDMEKDSFILHIPGRGAKLDSEKRKARKIKVAAIAAQAASDLMPLDVAKAFLSGDKASKVSKELREVIQLAVSQAQRRNGLAGTTVFSRIITDNDGLDPFDGLYVGAFGPYGTVVVQLQRKYGHRSTTDETDRDREFFEYIEAMASYKGQGRLAEPGFKNPRWVNGELLQVNGKVELDI</sequence>
<proteinExistence type="predicted"/>
<dbReference type="GO" id="GO:0010343">
    <property type="term" value="P:singlet oxygen-mediated programmed cell death"/>
    <property type="evidence" value="ECO:0007669"/>
    <property type="project" value="InterPro"/>
</dbReference>
<dbReference type="AlphaFoldDB" id="A0A8K0IAM0"/>
<evidence type="ECO:0000313" key="3">
    <source>
        <dbReference type="Proteomes" id="UP000797356"/>
    </source>
</evidence>
<dbReference type="GO" id="GO:0042651">
    <property type="term" value="C:thylakoid membrane"/>
    <property type="evidence" value="ECO:0007669"/>
    <property type="project" value="TreeGrafter"/>
</dbReference>
<dbReference type="PANTHER" id="PTHR33917">
    <property type="entry name" value="PROTEIN EXECUTER 1, CHLOROPLASTIC"/>
    <property type="match status" value="1"/>
</dbReference>
<comment type="caution">
    <text evidence="2">The sequence shown here is derived from an EMBL/GenBank/DDBJ whole genome shotgun (WGS) entry which is preliminary data.</text>
</comment>
<accession>A0A8K0IAM0</accession>
<evidence type="ECO:0000313" key="2">
    <source>
        <dbReference type="EMBL" id="KAG1342755.1"/>
    </source>
</evidence>
<dbReference type="Pfam" id="PF12014">
    <property type="entry name" value="Cyclin_D1_bind"/>
    <property type="match status" value="1"/>
</dbReference>
<feature type="compositionally biased region" description="Polar residues" evidence="1">
    <location>
        <begin position="1"/>
        <end position="13"/>
    </location>
</feature>
<evidence type="ECO:0000256" key="1">
    <source>
        <dbReference type="SAM" id="MobiDB-lite"/>
    </source>
</evidence>
<gene>
    <name evidence="2" type="ORF">COCNU_05G009840</name>
</gene>
<feature type="compositionally biased region" description="Polar residues" evidence="1">
    <location>
        <begin position="21"/>
        <end position="30"/>
    </location>
</feature>